<dbReference type="Pfam" id="PF00501">
    <property type="entry name" value="AMP-binding"/>
    <property type="match status" value="1"/>
</dbReference>
<dbReference type="Gene3D" id="3.40.50.980">
    <property type="match status" value="2"/>
</dbReference>
<dbReference type="PANTHER" id="PTHR45398:SF1">
    <property type="entry name" value="ENZYME, PUTATIVE (JCVI)-RELATED"/>
    <property type="match status" value="1"/>
</dbReference>
<dbReference type="RefSeq" id="WP_147452618.1">
    <property type="nucleotide sequence ID" value="NZ_RAWI01000630.1"/>
</dbReference>
<dbReference type="InterPro" id="IPR000873">
    <property type="entry name" value="AMP-dep_synth/lig_dom"/>
</dbReference>
<dbReference type="CDD" id="cd19543">
    <property type="entry name" value="DCL_NRPS"/>
    <property type="match status" value="1"/>
</dbReference>
<comment type="caution">
    <text evidence="4">The sequence shown here is derived from an EMBL/GenBank/DDBJ whole genome shotgun (WGS) entry which is preliminary data.</text>
</comment>
<evidence type="ECO:0000259" key="3">
    <source>
        <dbReference type="Pfam" id="PF00668"/>
    </source>
</evidence>
<evidence type="ECO:0000313" key="5">
    <source>
        <dbReference type="Proteomes" id="UP000278907"/>
    </source>
</evidence>
<keyword evidence="5" id="KW-1185">Reference proteome</keyword>
<dbReference type="CDD" id="cd19534">
    <property type="entry name" value="E_NRPS"/>
    <property type="match status" value="1"/>
</dbReference>
<feature type="non-terminal residue" evidence="4">
    <location>
        <position position="1116"/>
    </location>
</feature>
<organism evidence="4 5">
    <name type="scientific">Corallococcus praedator</name>
    <dbReference type="NCBI Taxonomy" id="2316724"/>
    <lineage>
        <taxon>Bacteria</taxon>
        <taxon>Pseudomonadati</taxon>
        <taxon>Myxococcota</taxon>
        <taxon>Myxococcia</taxon>
        <taxon>Myxococcales</taxon>
        <taxon>Cystobacterineae</taxon>
        <taxon>Myxococcaceae</taxon>
        <taxon>Corallococcus</taxon>
    </lineage>
</organism>
<sequence>FDAPPPRPHHFNQSLLLETKEPVDAALLERALRKLVRHHDALRMRFVQEDGVWKQHNTGLEQVPGVLQFDLSALPEAEHGAALEAHATRVQEGFQLSEGLLLRAVLFHRGPRRTGRLLLVAHHLVVDTVSWRTLLEDLDTAYRALAQGREPALPAKSTSFKSWAERLAAYAKSQALEEELPYWLSESRQQVRDLPLDLVGGTNSLTSASNMTAALDAAETRLLLQEVPSAYRVRINDVLLTALAQAFTAWTGQPRLLVELEGHGREDLFDDVDLSRTVGWFTSVTPVLLEVPDAASPGDALRAVRDGLRAMPGSGIGQGLLRHLGRKDVVERLAALPRPQVAFNYLGQLDAAANSSRLFGLARESAGPDRAPGAQRAYVFDASAVVIDSQLRLSFAYSRELHTEATVQRLVAAFVASLRALIAARTTSDALRYTPVDFPLARLTEQAVLDRVLPPATPIEDIYPLSPMQQGMLFHTLLTPDAGFYFEQLTWRFHSPVDLGTFHRAWDSMVEQYAILRTGFHWEGLTEPLQVVTTQAVLPYEEHDWRGLPSTEQQERLTAFLAADRARGFDLRKPPLMRLAVMRLADDVLQFVWSHHHLLMDGWSIGLMLNALFARNDELLAGQQHATRQPPFRDYIEWLQKQPQERAEAWWRQALEGFTTPTPLPAAKPVPAGSPSRKKDRRKLFLSQEDSAALQGFARQHQLTLNTLVQGTWALLLGRYAGVEDVLFGTIVSGRPPELPGVEQMIGLFINSVPVRVRLTPNAPLLSWLQQLQTQQTERTQFEHTPLLQIQRWSDVPRGAALFDSLLVFENYPVDGAVRERGSRFDVRDIETFEHNNFPLDAAVTLGPTIGLHLTFDTERYDAGTIEQLLRHWATALESLRARPEQRVFEVSMLSAEDMHRVLVEWNDTTRPYPSDASIPEVFAAQVALFPDAVAVEFGEQRLTYRQLDTLSNQLARVLVQRGVGPDSPVALCLERSLELVVSLVAILKAGGAYLPLDASYPRQRLAFMLEDVPPQLLLTSRELLSSLPTEGLTCLCVEDVWPLLSRHPDSTPASGVLPEHLAYIDFTSGSTGRPKPVGTTHRAVLRTVRGVDYARLGPGESFLLIAPISFDASTL</sequence>
<dbReference type="Proteomes" id="UP000278907">
    <property type="component" value="Unassembled WGS sequence"/>
</dbReference>
<accession>A0ABX9Q476</accession>
<dbReference type="PROSITE" id="PS00455">
    <property type="entry name" value="AMP_BINDING"/>
    <property type="match status" value="1"/>
</dbReference>
<dbReference type="InterPro" id="IPR001242">
    <property type="entry name" value="Condensation_dom"/>
</dbReference>
<proteinExistence type="predicted"/>
<dbReference type="InterPro" id="IPR023213">
    <property type="entry name" value="CAT-like_dom_sf"/>
</dbReference>
<feature type="domain" description="Condensation" evidence="3">
    <location>
        <begin position="460"/>
        <end position="900"/>
    </location>
</feature>
<feature type="domain" description="AMP-dependent synthetase/ligase" evidence="2">
    <location>
        <begin position="923"/>
        <end position="1115"/>
    </location>
</feature>
<protein>
    <submittedName>
        <fullName evidence="4">Non-ribosomal peptide synthetase</fullName>
    </submittedName>
</protein>
<dbReference type="SUPFAM" id="SSF52777">
    <property type="entry name" value="CoA-dependent acyltransferases"/>
    <property type="match status" value="4"/>
</dbReference>
<name>A0ABX9Q476_9BACT</name>
<feature type="non-terminal residue" evidence="4">
    <location>
        <position position="1"/>
    </location>
</feature>
<evidence type="ECO:0000256" key="1">
    <source>
        <dbReference type="SAM" id="MobiDB-lite"/>
    </source>
</evidence>
<reference evidence="4 5" key="1">
    <citation type="submission" date="2018-09" db="EMBL/GenBank/DDBJ databases">
        <authorList>
            <person name="Livingstone P.G."/>
            <person name="Whitworth D.E."/>
        </authorList>
    </citation>
    <scope>NUCLEOTIDE SEQUENCE [LARGE SCALE GENOMIC DNA]</scope>
    <source>
        <strain evidence="4 5">CA031B</strain>
    </source>
</reference>
<feature type="region of interest" description="Disordered" evidence="1">
    <location>
        <begin position="660"/>
        <end position="682"/>
    </location>
</feature>
<dbReference type="NCBIfam" id="TIGR01720">
    <property type="entry name" value="NRPS-para261"/>
    <property type="match status" value="1"/>
</dbReference>
<evidence type="ECO:0000259" key="2">
    <source>
        <dbReference type="Pfam" id="PF00501"/>
    </source>
</evidence>
<dbReference type="InterPro" id="IPR010060">
    <property type="entry name" value="NRPS_synth"/>
</dbReference>
<dbReference type="Gene3D" id="3.30.559.30">
    <property type="entry name" value="Nonribosomal peptide synthetase, condensation domain"/>
    <property type="match status" value="2"/>
</dbReference>
<feature type="domain" description="Condensation" evidence="3">
    <location>
        <begin position="6"/>
        <end position="423"/>
    </location>
</feature>
<dbReference type="PANTHER" id="PTHR45398">
    <property type="match status" value="1"/>
</dbReference>
<gene>
    <name evidence="4" type="ORF">D7Y13_40080</name>
</gene>
<dbReference type="Pfam" id="PF00668">
    <property type="entry name" value="Condensation"/>
    <property type="match status" value="2"/>
</dbReference>
<dbReference type="Gene3D" id="3.30.559.10">
    <property type="entry name" value="Chloramphenicol acetyltransferase-like domain"/>
    <property type="match status" value="2"/>
</dbReference>
<dbReference type="EMBL" id="RAWI01000630">
    <property type="protein sequence ID" value="RKH90145.1"/>
    <property type="molecule type" value="Genomic_DNA"/>
</dbReference>
<dbReference type="InterPro" id="IPR020845">
    <property type="entry name" value="AMP-binding_CS"/>
</dbReference>
<dbReference type="SUPFAM" id="SSF56801">
    <property type="entry name" value="Acetyl-CoA synthetase-like"/>
    <property type="match status" value="1"/>
</dbReference>
<evidence type="ECO:0000313" key="4">
    <source>
        <dbReference type="EMBL" id="RKH90145.1"/>
    </source>
</evidence>